<dbReference type="PRINTS" id="PR00982">
    <property type="entry name" value="TRNASYNTHLYS"/>
</dbReference>
<sequence>MSREPQSPDEGTPNSSAGDSSLDDAGAQKQELNFVMKARREKLDRLRAAGVEPFAYSFDRSHSSVAAIAALGDAQEGPEVSVAGRLVSWRGQGKTAFAHLVDMDGRLQLYFRRDDMGDAVFAQLAEYDLGDWVGVRGTMIRTRTGEATVKVTHVELLSKSLRPLPLGKEQMVDGQLVRYSAFSDTEQRARQRYADLAVHPEVRALFRARSVLTRAVRSHLDGLGYLEVETPVLQPLYGGAAARPFVTHHNALDMPLYLRIADELYLKRLIVGGFERVYEIGHDFRNEGIDRTHNPEFTMLEFYEAFADYTTMMSRVESLIMAAADAIRGIPGVGEKIPSFVTPFPRIEWVPSLSKAAGVDVMAVSDAELRALAERIGVQKVATLSRPKVLDEMFQALVESKIDQPTFVLDYPKELSPLAKPKRGGPDGITERFELFAKGKELANAFSELNDPIDQRERFEAQARLRDAGDDEASGVDDDYLRAMEYGMPPTGGVGIGIDRLFMYLTDTQNIRDVILFPTMRPE</sequence>
<comment type="cofactor">
    <cofactor evidence="9 10">
        <name>Mg(2+)</name>
        <dbReference type="ChEBI" id="CHEBI:18420"/>
    </cofactor>
    <text evidence="9 10">Binds 3 Mg(2+) ions per subunit.</text>
</comment>
<keyword evidence="9 10" id="KW-0460">Magnesium</keyword>
<evidence type="ECO:0000256" key="3">
    <source>
        <dbReference type="ARBA" id="ARBA00022723"/>
    </source>
</evidence>
<evidence type="ECO:0000256" key="11">
    <source>
        <dbReference type="SAM" id="MobiDB-lite"/>
    </source>
</evidence>
<dbReference type="eggNOG" id="COG1190">
    <property type="taxonomic scope" value="Bacteria"/>
</dbReference>
<dbReference type="STRING" id="379066.GAU_1579"/>
<dbReference type="InterPro" id="IPR004365">
    <property type="entry name" value="NA-bd_OB_tRNA"/>
</dbReference>
<protein>
    <recommendedName>
        <fullName evidence="9">Lysine--tRNA ligase</fullName>
        <ecNumber evidence="9">6.1.1.6</ecNumber>
    </recommendedName>
    <alternativeName>
        <fullName evidence="9">Lysyl-tRNA synthetase</fullName>
        <shortName evidence="9">LysRS</shortName>
    </alternativeName>
</protein>
<name>C1A8R1_GEMAT</name>
<dbReference type="CDD" id="cd04322">
    <property type="entry name" value="LysRS_N"/>
    <property type="match status" value="1"/>
</dbReference>
<dbReference type="Pfam" id="PF00152">
    <property type="entry name" value="tRNA-synt_2"/>
    <property type="match status" value="1"/>
</dbReference>
<keyword evidence="6 9" id="KW-0648">Protein biosynthesis</keyword>
<evidence type="ECO:0000313" key="14">
    <source>
        <dbReference type="Proteomes" id="UP000002209"/>
    </source>
</evidence>
<dbReference type="InterPro" id="IPR044136">
    <property type="entry name" value="Lys-tRNA-ligase_II_N"/>
</dbReference>
<evidence type="ECO:0000256" key="9">
    <source>
        <dbReference type="HAMAP-Rule" id="MF_00252"/>
    </source>
</evidence>
<dbReference type="AlphaFoldDB" id="C1A8R1"/>
<gene>
    <name evidence="9 13" type="primary">lysS</name>
    <name evidence="13" type="ordered locus">GAU_1579</name>
</gene>
<dbReference type="InterPro" id="IPR006195">
    <property type="entry name" value="aa-tRNA-synth_II"/>
</dbReference>
<keyword evidence="14" id="KW-1185">Reference proteome</keyword>
<comment type="catalytic activity">
    <reaction evidence="8 9 10">
        <text>tRNA(Lys) + L-lysine + ATP = L-lysyl-tRNA(Lys) + AMP + diphosphate</text>
        <dbReference type="Rhea" id="RHEA:20792"/>
        <dbReference type="Rhea" id="RHEA-COMP:9696"/>
        <dbReference type="Rhea" id="RHEA-COMP:9697"/>
        <dbReference type="ChEBI" id="CHEBI:30616"/>
        <dbReference type="ChEBI" id="CHEBI:32551"/>
        <dbReference type="ChEBI" id="CHEBI:33019"/>
        <dbReference type="ChEBI" id="CHEBI:78442"/>
        <dbReference type="ChEBI" id="CHEBI:78529"/>
        <dbReference type="ChEBI" id="CHEBI:456215"/>
        <dbReference type="EC" id="6.1.1.6"/>
    </reaction>
</comment>
<dbReference type="CDD" id="cd00775">
    <property type="entry name" value="LysRS_core"/>
    <property type="match status" value="1"/>
</dbReference>
<dbReference type="GO" id="GO:0006430">
    <property type="term" value="P:lysyl-tRNA aminoacylation"/>
    <property type="evidence" value="ECO:0007669"/>
    <property type="project" value="UniProtKB-UniRule"/>
</dbReference>
<evidence type="ECO:0000256" key="2">
    <source>
        <dbReference type="ARBA" id="ARBA00022598"/>
    </source>
</evidence>
<dbReference type="Pfam" id="PF01336">
    <property type="entry name" value="tRNA_anti-codon"/>
    <property type="match status" value="1"/>
</dbReference>
<feature type="binding site" evidence="9">
    <location>
        <position position="441"/>
    </location>
    <ligand>
        <name>Mg(2+)</name>
        <dbReference type="ChEBI" id="CHEBI:18420"/>
        <label>2</label>
    </ligand>
</feature>
<dbReference type="NCBIfam" id="TIGR00499">
    <property type="entry name" value="lysS_bact"/>
    <property type="match status" value="1"/>
</dbReference>
<keyword evidence="4 9" id="KW-0547">Nucleotide-binding</keyword>
<dbReference type="InterPro" id="IPR045864">
    <property type="entry name" value="aa-tRNA-synth_II/BPL/LPL"/>
</dbReference>
<dbReference type="KEGG" id="gau:GAU_1579"/>
<dbReference type="Gene3D" id="2.40.50.140">
    <property type="entry name" value="Nucleic acid-binding proteins"/>
    <property type="match status" value="1"/>
</dbReference>
<evidence type="ECO:0000256" key="1">
    <source>
        <dbReference type="ARBA" id="ARBA00008226"/>
    </source>
</evidence>
<evidence type="ECO:0000256" key="7">
    <source>
        <dbReference type="ARBA" id="ARBA00023146"/>
    </source>
</evidence>
<comment type="similarity">
    <text evidence="1 9">Belongs to the class-II aminoacyl-tRNA synthetase family.</text>
</comment>
<feature type="region of interest" description="Disordered" evidence="11">
    <location>
        <begin position="1"/>
        <end position="25"/>
    </location>
</feature>
<reference evidence="14" key="1">
    <citation type="submission" date="2006-03" db="EMBL/GenBank/DDBJ databases">
        <title>Complete genome sequence of Gemmatimonas aurantiaca T-27 that represents a novel phylum Gemmatimonadetes.</title>
        <authorList>
            <person name="Takasaki K."/>
            <person name="Ichikawa N."/>
            <person name="Miura H."/>
            <person name="Matsushita S."/>
            <person name="Watanabe Y."/>
            <person name="Oguchi A."/>
            <person name="Ankai A."/>
            <person name="Yashiro I."/>
            <person name="Takahashi M."/>
            <person name="Terui Y."/>
            <person name="Fukui S."/>
            <person name="Yokoyama H."/>
            <person name="Tanikawa S."/>
            <person name="Hanada S."/>
            <person name="Kamagata Y."/>
            <person name="Fujita N."/>
        </authorList>
    </citation>
    <scope>NUCLEOTIDE SEQUENCE [LARGE SCALE GENOMIC DNA]</scope>
    <source>
        <strain evidence="14">T-27 / DSM 14586 / JCM 11422 / NBRC 100505</strain>
    </source>
</reference>
<evidence type="ECO:0000256" key="4">
    <source>
        <dbReference type="ARBA" id="ARBA00022741"/>
    </source>
</evidence>
<evidence type="ECO:0000256" key="8">
    <source>
        <dbReference type="ARBA" id="ARBA00048573"/>
    </source>
</evidence>
<feature type="domain" description="Aminoacyl-transfer RNA synthetases class-II family profile" evidence="12">
    <location>
        <begin position="206"/>
        <end position="522"/>
    </location>
</feature>
<dbReference type="HAMAP" id="MF_00252">
    <property type="entry name" value="Lys_tRNA_synth_class2"/>
    <property type="match status" value="1"/>
</dbReference>
<keyword evidence="5 9" id="KW-0067">ATP-binding</keyword>
<comment type="subunit">
    <text evidence="9">Homodimer.</text>
</comment>
<dbReference type="InterPro" id="IPR004364">
    <property type="entry name" value="Aa-tRNA-synt_II"/>
</dbReference>
<keyword evidence="9" id="KW-0963">Cytoplasm</keyword>
<evidence type="ECO:0000256" key="5">
    <source>
        <dbReference type="ARBA" id="ARBA00022840"/>
    </source>
</evidence>
<dbReference type="GO" id="GO:0000049">
    <property type="term" value="F:tRNA binding"/>
    <property type="evidence" value="ECO:0007669"/>
    <property type="project" value="TreeGrafter"/>
</dbReference>
<dbReference type="PROSITE" id="PS50862">
    <property type="entry name" value="AA_TRNA_LIGASE_II"/>
    <property type="match status" value="1"/>
</dbReference>
<dbReference type="NCBIfam" id="NF001756">
    <property type="entry name" value="PRK00484.1"/>
    <property type="match status" value="1"/>
</dbReference>
<evidence type="ECO:0000313" key="13">
    <source>
        <dbReference type="EMBL" id="BAH38621.1"/>
    </source>
</evidence>
<dbReference type="GO" id="GO:0005524">
    <property type="term" value="F:ATP binding"/>
    <property type="evidence" value="ECO:0007669"/>
    <property type="project" value="UniProtKB-UniRule"/>
</dbReference>
<proteinExistence type="inferred from homology"/>
<organism evidence="13 14">
    <name type="scientific">Gemmatimonas aurantiaca (strain DSM 14586 / JCM 11422 / NBRC 100505 / T-27)</name>
    <dbReference type="NCBI Taxonomy" id="379066"/>
    <lineage>
        <taxon>Bacteria</taxon>
        <taxon>Pseudomonadati</taxon>
        <taxon>Gemmatimonadota</taxon>
        <taxon>Gemmatimonadia</taxon>
        <taxon>Gemmatimonadales</taxon>
        <taxon>Gemmatimonadaceae</taxon>
        <taxon>Gemmatimonas</taxon>
    </lineage>
</organism>
<dbReference type="GO" id="GO:0000287">
    <property type="term" value="F:magnesium ion binding"/>
    <property type="evidence" value="ECO:0007669"/>
    <property type="project" value="UniProtKB-UniRule"/>
</dbReference>
<dbReference type="PANTHER" id="PTHR42918:SF15">
    <property type="entry name" value="LYSINE--TRNA LIGASE, CHLOROPLASTIC_MITOCHONDRIAL"/>
    <property type="match status" value="1"/>
</dbReference>
<dbReference type="InterPro" id="IPR002313">
    <property type="entry name" value="Lys-tRNA-ligase_II"/>
</dbReference>
<evidence type="ECO:0000259" key="12">
    <source>
        <dbReference type="PROSITE" id="PS50862"/>
    </source>
</evidence>
<dbReference type="SUPFAM" id="SSF50249">
    <property type="entry name" value="Nucleic acid-binding proteins"/>
    <property type="match status" value="1"/>
</dbReference>
<feature type="compositionally biased region" description="Low complexity" evidence="11">
    <location>
        <begin position="15"/>
        <end position="25"/>
    </location>
</feature>
<dbReference type="InterPro" id="IPR012340">
    <property type="entry name" value="NA-bd_OB-fold"/>
</dbReference>
<dbReference type="GO" id="GO:0005829">
    <property type="term" value="C:cytosol"/>
    <property type="evidence" value="ECO:0007669"/>
    <property type="project" value="TreeGrafter"/>
</dbReference>
<feature type="binding site" evidence="9">
    <location>
        <position position="434"/>
    </location>
    <ligand>
        <name>Mg(2+)</name>
        <dbReference type="ChEBI" id="CHEBI:18420"/>
        <label>1</label>
    </ligand>
</feature>
<keyword evidence="2 9" id="KW-0436">Ligase</keyword>
<dbReference type="SUPFAM" id="SSF55681">
    <property type="entry name" value="Class II aaRS and biotin synthetases"/>
    <property type="match status" value="1"/>
</dbReference>
<evidence type="ECO:0000256" key="6">
    <source>
        <dbReference type="ARBA" id="ARBA00022917"/>
    </source>
</evidence>
<dbReference type="GO" id="GO:0004824">
    <property type="term" value="F:lysine-tRNA ligase activity"/>
    <property type="evidence" value="ECO:0007669"/>
    <property type="project" value="UniProtKB-UniRule"/>
</dbReference>
<dbReference type="HOGENOM" id="CLU_008255_6_0_0"/>
<comment type="subcellular location">
    <subcellularLocation>
        <location evidence="9">Cytoplasm</location>
    </subcellularLocation>
</comment>
<dbReference type="EC" id="6.1.1.6" evidence="9"/>
<dbReference type="Proteomes" id="UP000002209">
    <property type="component" value="Chromosome"/>
</dbReference>
<dbReference type="EMBL" id="AP009153">
    <property type="protein sequence ID" value="BAH38621.1"/>
    <property type="molecule type" value="Genomic_DNA"/>
</dbReference>
<accession>C1A8R1</accession>
<dbReference type="PANTHER" id="PTHR42918">
    <property type="entry name" value="LYSYL-TRNA SYNTHETASE"/>
    <property type="match status" value="1"/>
</dbReference>
<dbReference type="InterPro" id="IPR018149">
    <property type="entry name" value="Lys-tRNA-synth_II_C"/>
</dbReference>
<keyword evidence="3 9" id="KW-0479">Metal-binding</keyword>
<evidence type="ECO:0000256" key="10">
    <source>
        <dbReference type="RuleBase" id="RU000336"/>
    </source>
</evidence>
<dbReference type="Gene3D" id="3.30.930.10">
    <property type="entry name" value="Bira Bifunctional Protein, Domain 2"/>
    <property type="match status" value="1"/>
</dbReference>
<dbReference type="FunFam" id="2.40.50.140:FF:000024">
    <property type="entry name" value="Lysine--tRNA ligase"/>
    <property type="match status" value="1"/>
</dbReference>
<keyword evidence="7 9" id="KW-0030">Aminoacyl-tRNA synthetase</keyword>
<feature type="binding site" evidence="9">
    <location>
        <position position="441"/>
    </location>
    <ligand>
        <name>Mg(2+)</name>
        <dbReference type="ChEBI" id="CHEBI:18420"/>
        <label>1</label>
    </ligand>
</feature>